<feature type="transmembrane region" description="Helical" evidence="6">
    <location>
        <begin position="89"/>
        <end position="109"/>
    </location>
</feature>
<organism evidence="7 8">
    <name type="scientific">Echinicola pacifica</name>
    <dbReference type="NCBI Taxonomy" id="346377"/>
    <lineage>
        <taxon>Bacteria</taxon>
        <taxon>Pseudomonadati</taxon>
        <taxon>Bacteroidota</taxon>
        <taxon>Cytophagia</taxon>
        <taxon>Cytophagales</taxon>
        <taxon>Cyclobacteriaceae</taxon>
        <taxon>Echinicola</taxon>
    </lineage>
</organism>
<comment type="caution">
    <text evidence="7">The sequence shown here is derived from an EMBL/GenBank/DDBJ whole genome shotgun (WGS) entry which is preliminary data.</text>
</comment>
<dbReference type="RefSeq" id="WP_018475502.1">
    <property type="nucleotide sequence ID" value="NZ_BMWX01000005.1"/>
</dbReference>
<dbReference type="GO" id="GO:0016020">
    <property type="term" value="C:membrane"/>
    <property type="evidence" value="ECO:0007669"/>
    <property type="project" value="UniProtKB-SubCell"/>
</dbReference>
<dbReference type="Proteomes" id="UP000619457">
    <property type="component" value="Unassembled WGS sequence"/>
</dbReference>
<keyword evidence="3 6" id="KW-0812">Transmembrane</keyword>
<evidence type="ECO:0000256" key="5">
    <source>
        <dbReference type="ARBA" id="ARBA00023136"/>
    </source>
</evidence>
<dbReference type="InterPro" id="IPR038330">
    <property type="entry name" value="TspO/MBR-related_sf"/>
</dbReference>
<evidence type="ECO:0000313" key="8">
    <source>
        <dbReference type="Proteomes" id="UP000619457"/>
    </source>
</evidence>
<protein>
    <submittedName>
        <fullName evidence="7">Sensory protein TspO</fullName>
    </submittedName>
</protein>
<dbReference type="PANTHER" id="PTHR10057:SF0">
    <property type="entry name" value="TRANSLOCATOR PROTEIN"/>
    <property type="match status" value="1"/>
</dbReference>
<evidence type="ECO:0000256" key="3">
    <source>
        <dbReference type="ARBA" id="ARBA00022692"/>
    </source>
</evidence>
<feature type="transmembrane region" description="Helical" evidence="6">
    <location>
        <begin position="57"/>
        <end position="77"/>
    </location>
</feature>
<dbReference type="AlphaFoldDB" id="A0A918Q9I1"/>
<keyword evidence="5 6" id="KW-0472">Membrane</keyword>
<feature type="transmembrane region" description="Helical" evidence="6">
    <location>
        <begin position="115"/>
        <end position="133"/>
    </location>
</feature>
<evidence type="ECO:0000256" key="1">
    <source>
        <dbReference type="ARBA" id="ARBA00004141"/>
    </source>
</evidence>
<evidence type="ECO:0000256" key="4">
    <source>
        <dbReference type="ARBA" id="ARBA00022989"/>
    </source>
</evidence>
<feature type="transmembrane region" description="Helical" evidence="6">
    <location>
        <begin position="12"/>
        <end position="37"/>
    </location>
</feature>
<keyword evidence="4 6" id="KW-1133">Transmembrane helix</keyword>
<dbReference type="InterPro" id="IPR004307">
    <property type="entry name" value="TspO_MBR"/>
</dbReference>
<comment type="subcellular location">
    <subcellularLocation>
        <location evidence="1">Membrane</location>
        <topology evidence="1">Multi-pass membrane protein</topology>
    </subcellularLocation>
</comment>
<dbReference type="PIRSF" id="PIRSF005859">
    <property type="entry name" value="PBR"/>
    <property type="match status" value="1"/>
</dbReference>
<name>A0A918Q9I1_9BACT</name>
<dbReference type="GO" id="GO:0033013">
    <property type="term" value="P:tetrapyrrole metabolic process"/>
    <property type="evidence" value="ECO:0007669"/>
    <property type="project" value="UniProtKB-ARBA"/>
</dbReference>
<proteinExistence type="inferred from homology"/>
<comment type="similarity">
    <text evidence="2">Belongs to the TspO/BZRP family.</text>
</comment>
<dbReference type="Gene3D" id="1.20.1260.100">
    <property type="entry name" value="TspO/MBR protein"/>
    <property type="match status" value="1"/>
</dbReference>
<dbReference type="FunFam" id="1.20.1260.100:FF:000001">
    <property type="entry name" value="translocator protein 2"/>
    <property type="match status" value="1"/>
</dbReference>
<sequence>METILGVQKEKINWIHLILCIAGIVIIGSISGIANIGNIETWYSTLEKPGFNPPNNLFGPVWTILYGLMGLSLYLIWVSPAGKERRDALKVFFIQLVFNFCWSFIFFYFHLIGLAAIEILILWGMIIYMIRSFAAINKWAAYLQVPYLAWVSFASILNISIWWLNA</sequence>
<keyword evidence="8" id="KW-1185">Reference proteome</keyword>
<dbReference type="Pfam" id="PF03073">
    <property type="entry name" value="TspO_MBR"/>
    <property type="match status" value="1"/>
</dbReference>
<feature type="transmembrane region" description="Helical" evidence="6">
    <location>
        <begin position="145"/>
        <end position="164"/>
    </location>
</feature>
<evidence type="ECO:0000256" key="2">
    <source>
        <dbReference type="ARBA" id="ARBA00007524"/>
    </source>
</evidence>
<reference evidence="7" key="2">
    <citation type="submission" date="2020-09" db="EMBL/GenBank/DDBJ databases">
        <authorList>
            <person name="Sun Q."/>
            <person name="Kim S."/>
        </authorList>
    </citation>
    <scope>NUCLEOTIDE SEQUENCE</scope>
    <source>
        <strain evidence="7">KCTC 12368</strain>
    </source>
</reference>
<evidence type="ECO:0000313" key="7">
    <source>
        <dbReference type="EMBL" id="GGZ35577.1"/>
    </source>
</evidence>
<gene>
    <name evidence="7" type="ORF">GCM10007049_31250</name>
</gene>
<reference evidence="7" key="1">
    <citation type="journal article" date="2014" name="Int. J. Syst. Evol. Microbiol.">
        <title>Complete genome sequence of Corynebacterium casei LMG S-19264T (=DSM 44701T), isolated from a smear-ripened cheese.</title>
        <authorList>
            <consortium name="US DOE Joint Genome Institute (JGI-PGF)"/>
            <person name="Walter F."/>
            <person name="Albersmeier A."/>
            <person name="Kalinowski J."/>
            <person name="Ruckert C."/>
        </authorList>
    </citation>
    <scope>NUCLEOTIDE SEQUENCE</scope>
    <source>
        <strain evidence="7">KCTC 12368</strain>
    </source>
</reference>
<evidence type="ECO:0000256" key="6">
    <source>
        <dbReference type="SAM" id="Phobius"/>
    </source>
</evidence>
<dbReference type="PANTHER" id="PTHR10057">
    <property type="entry name" value="PERIPHERAL-TYPE BENZODIAZEPINE RECEPTOR"/>
    <property type="match status" value="1"/>
</dbReference>
<dbReference type="EMBL" id="BMWX01000005">
    <property type="protein sequence ID" value="GGZ35577.1"/>
    <property type="molecule type" value="Genomic_DNA"/>
</dbReference>
<dbReference type="CDD" id="cd15904">
    <property type="entry name" value="TSPO_MBR"/>
    <property type="match status" value="1"/>
</dbReference>
<accession>A0A918Q9I1</accession>